<feature type="domain" description="Fibrinogen C-terminal" evidence="3">
    <location>
        <begin position="155"/>
        <end position="374"/>
    </location>
</feature>
<accession>A0A8B7YEX5</accession>
<dbReference type="PANTHER" id="PTHR19143">
    <property type="entry name" value="FIBRINOGEN/TENASCIN/ANGIOPOEITIN"/>
    <property type="match status" value="1"/>
</dbReference>
<dbReference type="GeneID" id="110979902"/>
<dbReference type="Gene3D" id="3.50.4.10">
    <property type="entry name" value="Hepatocyte Growth Factor"/>
    <property type="match status" value="1"/>
</dbReference>
<dbReference type="PROSITE" id="PS50948">
    <property type="entry name" value="PAN"/>
    <property type="match status" value="1"/>
</dbReference>
<dbReference type="InterPro" id="IPR003609">
    <property type="entry name" value="Pan_app"/>
</dbReference>
<protein>
    <submittedName>
        <fullName evidence="5">Ficolin-2-like</fullName>
    </submittedName>
</protein>
<gene>
    <name evidence="5" type="primary">LOC110979902</name>
</gene>
<dbReference type="KEGG" id="aplc:110979902"/>
<dbReference type="InterPro" id="IPR050373">
    <property type="entry name" value="Fibrinogen_C-term_domain"/>
</dbReference>
<evidence type="ECO:0000313" key="4">
    <source>
        <dbReference type="Proteomes" id="UP000694845"/>
    </source>
</evidence>
<organism evidence="4 5">
    <name type="scientific">Acanthaster planci</name>
    <name type="common">Crown-of-thorns starfish</name>
    <dbReference type="NCBI Taxonomy" id="133434"/>
    <lineage>
        <taxon>Eukaryota</taxon>
        <taxon>Metazoa</taxon>
        <taxon>Echinodermata</taxon>
        <taxon>Eleutherozoa</taxon>
        <taxon>Asterozoa</taxon>
        <taxon>Asteroidea</taxon>
        <taxon>Valvatacea</taxon>
        <taxon>Valvatida</taxon>
        <taxon>Acanthasteridae</taxon>
        <taxon>Acanthaster</taxon>
    </lineage>
</organism>
<reference evidence="5" key="1">
    <citation type="submission" date="2025-08" db="UniProtKB">
        <authorList>
            <consortium name="RefSeq"/>
        </authorList>
    </citation>
    <scope>IDENTIFICATION</scope>
</reference>
<dbReference type="InterPro" id="IPR014716">
    <property type="entry name" value="Fibrinogen_a/b/g_C_1"/>
</dbReference>
<dbReference type="OMA" id="HANSHIC"/>
<dbReference type="SMART" id="SM00186">
    <property type="entry name" value="FBG"/>
    <property type="match status" value="1"/>
</dbReference>
<dbReference type="SUPFAM" id="SSF57414">
    <property type="entry name" value="Hairpin loop containing domain-like"/>
    <property type="match status" value="1"/>
</dbReference>
<dbReference type="InterPro" id="IPR002181">
    <property type="entry name" value="Fibrinogen_a/b/g_C_dom"/>
</dbReference>
<dbReference type="AlphaFoldDB" id="A0A8B7YEX5"/>
<dbReference type="FunFam" id="3.90.215.10:FF:000001">
    <property type="entry name" value="Tenascin isoform 1"/>
    <property type="match status" value="1"/>
</dbReference>
<dbReference type="Proteomes" id="UP000694845">
    <property type="component" value="Unplaced"/>
</dbReference>
<dbReference type="CDD" id="cd00087">
    <property type="entry name" value="FReD"/>
    <property type="match status" value="1"/>
</dbReference>
<keyword evidence="4" id="KW-1185">Reference proteome</keyword>
<dbReference type="PROSITE" id="PS51406">
    <property type="entry name" value="FIBRINOGEN_C_2"/>
    <property type="match status" value="1"/>
</dbReference>
<dbReference type="InterPro" id="IPR036056">
    <property type="entry name" value="Fibrinogen-like_C"/>
</dbReference>
<dbReference type="GO" id="GO:0005615">
    <property type="term" value="C:extracellular space"/>
    <property type="evidence" value="ECO:0007669"/>
    <property type="project" value="TreeGrafter"/>
</dbReference>
<name>A0A8B7YEX5_ACAPL</name>
<dbReference type="Pfam" id="PF00024">
    <property type="entry name" value="PAN_1"/>
    <property type="match status" value="1"/>
</dbReference>
<sequence>MYIHYMRDVRAVKHKNFHKYRLVSAGMYYTCKERAVRTMSELLVHVTLFLAFMVHNCRCECPLLFTPRSFPVDNQTNQTFQGLGYYMKTVSSVVDCGRDCSMDPQCASFNYYNSSRLCELKNTTKIYRLCASVERPESFHLDDRCRNRYDTSLLTAPYVKYTSCEGLLRAGYHCNGIYTIYPSGMAQGLQVYCDMENDGGGWTVFQRRQDGSVDFNRNWAKYQIGFGDLCGEFWLGNEALRILTESGQWQMRVNLGDWEGRTAWAEYGKFSTSGQKYTLHVGSYNISSTAGDSLSEHNSKYFSTWDMDNDIADGNCALIFKSAWWFNTCFSCNLNGEYLFHQPTSELQGIQWKSWNQRPNYSLKHSEMKIREFRQRQ</sequence>
<dbReference type="SUPFAM" id="SSF56496">
    <property type="entry name" value="Fibrinogen C-terminal domain-like"/>
    <property type="match status" value="1"/>
</dbReference>
<keyword evidence="1" id="KW-1015">Disulfide bond</keyword>
<dbReference type="PANTHER" id="PTHR19143:SF458">
    <property type="entry name" value="FIBRINOGEN C-TERMINAL DOMAIN-CONTAINING PROTEIN-RELATED"/>
    <property type="match status" value="1"/>
</dbReference>
<evidence type="ECO:0000256" key="1">
    <source>
        <dbReference type="ARBA" id="ARBA00023157"/>
    </source>
</evidence>
<evidence type="ECO:0000313" key="5">
    <source>
        <dbReference type="RefSeq" id="XP_022091794.1"/>
    </source>
</evidence>
<dbReference type="RefSeq" id="XP_022091794.1">
    <property type="nucleotide sequence ID" value="XM_022236102.1"/>
</dbReference>
<feature type="domain" description="Apple" evidence="2">
    <location>
        <begin position="61"/>
        <end position="145"/>
    </location>
</feature>
<proteinExistence type="predicted"/>
<evidence type="ECO:0000259" key="2">
    <source>
        <dbReference type="PROSITE" id="PS50948"/>
    </source>
</evidence>
<dbReference type="Gene3D" id="3.90.215.10">
    <property type="entry name" value="Gamma Fibrinogen, chain A, domain 1"/>
    <property type="match status" value="1"/>
</dbReference>
<dbReference type="NCBIfam" id="NF040941">
    <property type="entry name" value="GGGWT_bact"/>
    <property type="match status" value="1"/>
</dbReference>
<dbReference type="Pfam" id="PF00147">
    <property type="entry name" value="Fibrinogen_C"/>
    <property type="match status" value="1"/>
</dbReference>
<dbReference type="OrthoDB" id="6145874at2759"/>
<evidence type="ECO:0000259" key="3">
    <source>
        <dbReference type="PROSITE" id="PS51406"/>
    </source>
</evidence>